<dbReference type="InterPro" id="IPR048288">
    <property type="entry name" value="PDCD10_N"/>
</dbReference>
<dbReference type="Proteomes" id="UP000249340">
    <property type="component" value="Chromosome"/>
</dbReference>
<dbReference type="KEGG" id="stri:C7M71_000445"/>
<evidence type="ECO:0000256" key="1">
    <source>
        <dbReference type="ARBA" id="ARBA00004496"/>
    </source>
</evidence>
<sequence length="63" mass="6934">MKQIAQDDWVDQDILTLDEAAERLRAAIREAEAEVPGLTGAARDLADRRLAAMRASLAELDAR</sequence>
<dbReference type="AlphaFoldDB" id="A0A345T500"/>
<accession>A0A345T500</accession>
<dbReference type="GO" id="GO:0005737">
    <property type="term" value="C:cytoplasm"/>
    <property type="evidence" value="ECO:0007669"/>
    <property type="project" value="UniProtKB-SubCell"/>
</dbReference>
<protein>
    <recommendedName>
        <fullName evidence="3">Programmed cell death protein 10 dimerisation domain-containing protein</fullName>
    </recommendedName>
</protein>
<organism evidence="4 5">
    <name type="scientific">Peterkaempfera bronchialis</name>
    <dbReference type="NCBI Taxonomy" id="2126346"/>
    <lineage>
        <taxon>Bacteria</taxon>
        <taxon>Bacillati</taxon>
        <taxon>Actinomycetota</taxon>
        <taxon>Actinomycetes</taxon>
        <taxon>Kitasatosporales</taxon>
        <taxon>Streptomycetaceae</taxon>
        <taxon>Peterkaempfera</taxon>
    </lineage>
</organism>
<dbReference type="Pfam" id="PF20929">
    <property type="entry name" value="PDCD10_N"/>
    <property type="match status" value="1"/>
</dbReference>
<dbReference type="EMBL" id="CP031264">
    <property type="protein sequence ID" value="AXI81055.1"/>
    <property type="molecule type" value="Genomic_DNA"/>
</dbReference>
<reference evidence="5" key="1">
    <citation type="submission" date="2018-07" db="EMBL/GenBank/DDBJ databases">
        <title>Streptacidiphilus bronchialis DSM 106435 chromosome.</title>
        <authorList>
            <person name="Batra D."/>
            <person name="Gulvik C.A."/>
        </authorList>
    </citation>
    <scope>NUCLEOTIDE SEQUENCE [LARGE SCALE GENOMIC DNA]</scope>
    <source>
        <strain evidence="5">DSM 106435</strain>
    </source>
</reference>
<feature type="domain" description="Programmed cell death protein 10 dimerisation" evidence="3">
    <location>
        <begin position="19"/>
        <end position="39"/>
    </location>
</feature>
<keyword evidence="2" id="KW-0963">Cytoplasm</keyword>
<proteinExistence type="predicted"/>
<evidence type="ECO:0000256" key="2">
    <source>
        <dbReference type="ARBA" id="ARBA00022490"/>
    </source>
</evidence>
<name>A0A345T500_9ACTN</name>
<evidence type="ECO:0000259" key="3">
    <source>
        <dbReference type="Pfam" id="PF20929"/>
    </source>
</evidence>
<gene>
    <name evidence="4" type="ORF">C7M71_000445</name>
</gene>
<evidence type="ECO:0000313" key="4">
    <source>
        <dbReference type="EMBL" id="AXI81055.1"/>
    </source>
</evidence>
<evidence type="ECO:0000313" key="5">
    <source>
        <dbReference type="Proteomes" id="UP000249340"/>
    </source>
</evidence>
<keyword evidence="5" id="KW-1185">Reference proteome</keyword>
<comment type="subcellular location">
    <subcellularLocation>
        <location evidence="1">Cytoplasm</location>
    </subcellularLocation>
</comment>